<feature type="domain" description="DUF7840" evidence="3">
    <location>
        <begin position="408"/>
        <end position="617"/>
    </location>
</feature>
<name>A0A1Y0IES6_9GAMM</name>
<feature type="domain" description="Lnb N-terminal periplasmic" evidence="2">
    <location>
        <begin position="125"/>
        <end position="294"/>
    </location>
</feature>
<dbReference type="Proteomes" id="UP000196027">
    <property type="component" value="Chromosome"/>
</dbReference>
<dbReference type="Pfam" id="PF25222">
    <property type="entry name" value="DUF7840"/>
    <property type="match status" value="1"/>
</dbReference>
<dbReference type="InterPro" id="IPR025178">
    <property type="entry name" value="Lnb_N"/>
</dbReference>
<dbReference type="OrthoDB" id="9759948at2"/>
<dbReference type="KEGG" id="ome:OLMES_3844"/>
<evidence type="ECO:0000259" key="3">
    <source>
        <dbReference type="Pfam" id="PF25222"/>
    </source>
</evidence>
<dbReference type="Pfam" id="PF13387">
    <property type="entry name" value="Lnb_N"/>
    <property type="match status" value="1"/>
</dbReference>
<evidence type="ECO:0000313" key="6">
    <source>
        <dbReference type="Proteomes" id="UP000196027"/>
    </source>
</evidence>
<reference evidence="5 6" key="1">
    <citation type="submission" date="2017-05" db="EMBL/GenBank/DDBJ databases">
        <title>Genomic insights into alkan degradation activity of Oleiphilus messinensis.</title>
        <authorList>
            <person name="Kozyavkin S.A."/>
            <person name="Slesarev A.I."/>
            <person name="Golyshin P.N."/>
            <person name="Korzhenkov A."/>
            <person name="Golyshina O.N."/>
            <person name="Toshchakov S.V."/>
        </authorList>
    </citation>
    <scope>NUCLEOTIDE SEQUENCE [LARGE SCALE GENOMIC DNA]</scope>
    <source>
        <strain evidence="5 6">ME102</strain>
    </source>
</reference>
<dbReference type="Pfam" id="PF25225">
    <property type="entry name" value="DUF7843"/>
    <property type="match status" value="1"/>
</dbReference>
<keyword evidence="6" id="KW-1185">Reference proteome</keyword>
<evidence type="ECO:0000256" key="1">
    <source>
        <dbReference type="SAM" id="SignalP"/>
    </source>
</evidence>
<feature type="chain" id="PRO_5012507993" evidence="1">
    <location>
        <begin position="21"/>
        <end position="633"/>
    </location>
</feature>
<keyword evidence="1" id="KW-0732">Signal</keyword>
<dbReference type="EMBL" id="CP021425">
    <property type="protein sequence ID" value="ARU57864.1"/>
    <property type="molecule type" value="Genomic_DNA"/>
</dbReference>
<proteinExistence type="predicted"/>
<sequence length="633" mass="71876">MGSLIILLCVLWASTLSANALEISDQKINSLGQHPVWLDLLHFKPGYVRSTLESQADDRRFFLAETGHLDATAELRAFIAGISSETRAGDSDKSVVCRFPARFSWLRQQVPSLARYQHECPALLAWKAQLNADQATLIFPAAYLNSPSSMYGHTLLRLDQAPHAGYKPLLAYSINFAANADPADNELVFSWKGLTGGYPTLLSVIPYYEKVKEYSNMENRDVWEFKLNLSAEELERMVNHLWELREIAFNYYFFDENCAYRILALLDVARPGLDSALDFRYWAIPADTVRALQEKGVIVSAEFRPSDATRLQANLKQLSANQQNLVYELATEPEVPESPDVLSKRLTGLEAPEQKQLLEAAYQFTRYRAIKADPETQAELARRSLKLLSRRSKLQPGSAFEGVDAPDVRDDQGHPTFRAQLMYGFDEHDYFQIASRFAYHDLLDPVSGYIRGAQIEMGELALRWQSQSVQLQSLRLIEIQSFTPRNDFIQRWSWRVSTGLHREFRSLEPELGAYLDVAFGYSFNDWSGILRTKPEWGLIYTLFELSARQGKDFNHDFSIGAGPRLGYTLQLPGLSLHSYVTTKAYSEGYSELKALLEGGIPLHPQVQFWGRVQYAHINGVEVGDFSTGLSWFF</sequence>
<evidence type="ECO:0000259" key="4">
    <source>
        <dbReference type="Pfam" id="PF25225"/>
    </source>
</evidence>
<dbReference type="RefSeq" id="WP_087462712.1">
    <property type="nucleotide sequence ID" value="NZ_CP021425.1"/>
</dbReference>
<dbReference type="InterPro" id="IPR057162">
    <property type="entry name" value="DUF7840"/>
</dbReference>
<evidence type="ECO:0000259" key="2">
    <source>
        <dbReference type="Pfam" id="PF13387"/>
    </source>
</evidence>
<evidence type="ECO:0000313" key="5">
    <source>
        <dbReference type="EMBL" id="ARU57864.1"/>
    </source>
</evidence>
<protein>
    <submittedName>
        <fullName evidence="5">Uncharacterized protein</fullName>
    </submittedName>
</protein>
<accession>A0A1Y0IES6</accession>
<feature type="domain" description="DUF7843" evidence="4">
    <location>
        <begin position="30"/>
        <end position="109"/>
    </location>
</feature>
<dbReference type="InterPro" id="IPR057165">
    <property type="entry name" value="DUF7843"/>
</dbReference>
<dbReference type="AlphaFoldDB" id="A0A1Y0IES6"/>
<feature type="signal peptide" evidence="1">
    <location>
        <begin position="1"/>
        <end position="20"/>
    </location>
</feature>
<organism evidence="5 6">
    <name type="scientific">Oleiphilus messinensis</name>
    <dbReference type="NCBI Taxonomy" id="141451"/>
    <lineage>
        <taxon>Bacteria</taxon>
        <taxon>Pseudomonadati</taxon>
        <taxon>Pseudomonadota</taxon>
        <taxon>Gammaproteobacteria</taxon>
        <taxon>Oceanospirillales</taxon>
        <taxon>Oleiphilaceae</taxon>
        <taxon>Oleiphilus</taxon>
    </lineage>
</organism>
<gene>
    <name evidence="5" type="ORF">OLMES_3844</name>
</gene>